<evidence type="ECO:0000256" key="12">
    <source>
        <dbReference type="ARBA" id="ARBA00023136"/>
    </source>
</evidence>
<evidence type="ECO:0000256" key="4">
    <source>
        <dbReference type="ARBA" id="ARBA00019474"/>
    </source>
</evidence>
<dbReference type="CDD" id="cd03040">
    <property type="entry name" value="GST_N_mPGES2"/>
    <property type="match status" value="1"/>
</dbReference>
<evidence type="ECO:0000256" key="13">
    <source>
        <dbReference type="ARBA" id="ARBA00023160"/>
    </source>
</evidence>
<sequence>MRRASTLASFPVLSRSIATVRGGATATSASASHGLLQVALYSTTSSGSHLRRPWFESFSGRKLAIGVAGTLASVAIATSLTQEVYAKEPPPAELVPKEVVLYQYEACPFCNKVKAFLDYYDIPYKIVEVNPLSKKEIKFSEYKKVPILMVDGEQLVDSSDIIDTLTEKILPDRVAERVAVSSSNEDDEEKKWRKWVDNHLVHMLSPNIYRNTSEALESFDYITSNGNFSYTEKFTVKYAGAAAMYFVSKKLKKKYNITDERAALYEAAETWVDALDGREFLGGSKPNLADLAVFGVLRPIRYLRSGKDMVEHTRIGEWYSRMERAVGEPARIKD</sequence>
<comment type="similarity">
    <text evidence="2">Belongs to the GST superfamily.</text>
</comment>
<dbReference type="InterPro" id="IPR036249">
    <property type="entry name" value="Thioredoxin-like_sf"/>
</dbReference>
<comment type="catalytic activity">
    <reaction evidence="16">
        <text>prostaglandin H2 = prostaglandin E2</text>
        <dbReference type="Rhea" id="RHEA:12893"/>
        <dbReference type="ChEBI" id="CHEBI:57405"/>
        <dbReference type="ChEBI" id="CHEBI:606564"/>
        <dbReference type="EC" id="5.3.99.3"/>
    </reaction>
    <physiologicalReaction direction="left-to-right" evidence="16">
        <dbReference type="Rhea" id="RHEA:12894"/>
    </physiologicalReaction>
</comment>
<keyword evidence="5" id="KW-0644">Prostaglandin metabolism</keyword>
<keyword evidence="13" id="KW-0275">Fatty acid biosynthesis</keyword>
<dbReference type="SFLD" id="SFLDG01203">
    <property type="entry name" value="Prostaglandin_E_synthase_like1"/>
    <property type="match status" value="1"/>
</dbReference>
<dbReference type="GO" id="GO:0006633">
    <property type="term" value="P:fatty acid biosynthetic process"/>
    <property type="evidence" value="ECO:0007669"/>
    <property type="project" value="UniProtKB-KW"/>
</dbReference>
<gene>
    <name evidence="20" type="ORF">M0R45_023012</name>
</gene>
<dbReference type="InterPro" id="IPR004045">
    <property type="entry name" value="Glutathione_S-Trfase_N"/>
</dbReference>
<dbReference type="GO" id="GO:0012505">
    <property type="term" value="C:endomembrane system"/>
    <property type="evidence" value="ECO:0007669"/>
    <property type="project" value="UniProtKB-SubCell"/>
</dbReference>
<dbReference type="InterPro" id="IPR011767">
    <property type="entry name" value="GLR_AS"/>
</dbReference>
<feature type="domain" description="GST N-terminal" evidence="19">
    <location>
        <begin position="97"/>
        <end position="173"/>
    </location>
</feature>
<dbReference type="SUPFAM" id="SSF47616">
    <property type="entry name" value="GST C-terminal domain-like"/>
    <property type="match status" value="1"/>
</dbReference>
<organism evidence="20 21">
    <name type="scientific">Rubus argutus</name>
    <name type="common">Southern blackberry</name>
    <dbReference type="NCBI Taxonomy" id="59490"/>
    <lineage>
        <taxon>Eukaryota</taxon>
        <taxon>Viridiplantae</taxon>
        <taxon>Streptophyta</taxon>
        <taxon>Embryophyta</taxon>
        <taxon>Tracheophyta</taxon>
        <taxon>Spermatophyta</taxon>
        <taxon>Magnoliopsida</taxon>
        <taxon>eudicotyledons</taxon>
        <taxon>Gunneridae</taxon>
        <taxon>Pentapetalae</taxon>
        <taxon>rosids</taxon>
        <taxon>fabids</taxon>
        <taxon>Rosales</taxon>
        <taxon>Rosaceae</taxon>
        <taxon>Rosoideae</taxon>
        <taxon>Rosoideae incertae sedis</taxon>
        <taxon>Rubus</taxon>
    </lineage>
</organism>
<dbReference type="InterPro" id="IPR034335">
    <property type="entry name" value="PGES2_C"/>
</dbReference>
<dbReference type="PANTHER" id="PTHR12782">
    <property type="entry name" value="MICROSOMAL PROSTAGLANDIN E SYNTHASE-2"/>
    <property type="match status" value="1"/>
</dbReference>
<dbReference type="EC" id="5.3.99.3" evidence="3"/>
<dbReference type="PROSITE" id="PS50404">
    <property type="entry name" value="GST_NTER"/>
    <property type="match status" value="1"/>
</dbReference>
<keyword evidence="14" id="KW-0413">Isomerase</keyword>
<dbReference type="PANTHER" id="PTHR12782:SF5">
    <property type="entry name" value="PROSTAGLANDIN E SYNTHASE 2"/>
    <property type="match status" value="1"/>
</dbReference>
<keyword evidence="21" id="KW-1185">Reference proteome</keyword>
<dbReference type="PROSITE" id="PS00195">
    <property type="entry name" value="GLUTAREDOXIN_1"/>
    <property type="match status" value="1"/>
</dbReference>
<proteinExistence type="inferred from homology"/>
<evidence type="ECO:0000256" key="15">
    <source>
        <dbReference type="ARBA" id="ARBA00023930"/>
    </source>
</evidence>
<dbReference type="SUPFAM" id="SSF52833">
    <property type="entry name" value="Thioredoxin-like"/>
    <property type="match status" value="1"/>
</dbReference>
<evidence type="ECO:0000313" key="21">
    <source>
        <dbReference type="Proteomes" id="UP001457282"/>
    </source>
</evidence>
<evidence type="ECO:0000256" key="8">
    <source>
        <dbReference type="ARBA" id="ARBA00022692"/>
    </source>
</evidence>
<keyword evidence="12" id="KW-0472">Membrane</keyword>
<dbReference type="InterPro" id="IPR034334">
    <property type="entry name" value="PGES2"/>
</dbReference>
<evidence type="ECO:0000256" key="18">
    <source>
        <dbReference type="ARBA" id="ARBA00037847"/>
    </source>
</evidence>
<evidence type="ECO:0000256" key="5">
    <source>
        <dbReference type="ARBA" id="ARBA00022501"/>
    </source>
</evidence>
<evidence type="ECO:0000313" key="20">
    <source>
        <dbReference type="EMBL" id="KAK9925746.1"/>
    </source>
</evidence>
<keyword evidence="7" id="KW-0643">Prostaglandin biosynthesis</keyword>
<evidence type="ECO:0000256" key="14">
    <source>
        <dbReference type="ARBA" id="ARBA00023235"/>
    </source>
</evidence>
<evidence type="ECO:0000256" key="11">
    <source>
        <dbReference type="ARBA" id="ARBA00023098"/>
    </source>
</evidence>
<keyword evidence="10" id="KW-1133">Transmembrane helix</keyword>
<dbReference type="Proteomes" id="UP001457282">
    <property type="component" value="Unassembled WGS sequence"/>
</dbReference>
<dbReference type="GO" id="GO:0050220">
    <property type="term" value="F:prostaglandin-E synthase activity"/>
    <property type="evidence" value="ECO:0007669"/>
    <property type="project" value="UniProtKB-EC"/>
</dbReference>
<dbReference type="PROSITE" id="PS51354">
    <property type="entry name" value="GLUTAREDOXIN_2"/>
    <property type="match status" value="1"/>
</dbReference>
<dbReference type="GO" id="GO:0005739">
    <property type="term" value="C:mitochondrion"/>
    <property type="evidence" value="ECO:0007669"/>
    <property type="project" value="TreeGrafter"/>
</dbReference>
<protein>
    <recommendedName>
        <fullName evidence="4">Prostaglandin E synthase 2</fullName>
        <ecNumber evidence="3">5.3.99.3</ecNumber>
    </recommendedName>
    <alternativeName>
        <fullName evidence="17">Microsomal prostaglandin E synthase 2</fullName>
    </alternativeName>
</protein>
<dbReference type="Gene3D" id="1.20.1050.10">
    <property type="match status" value="1"/>
</dbReference>
<comment type="pathway">
    <text evidence="1">Lipid metabolism; prostaglandin biosynthesis.</text>
</comment>
<dbReference type="AlphaFoldDB" id="A0AAW1WP27"/>
<evidence type="ECO:0000256" key="9">
    <source>
        <dbReference type="ARBA" id="ARBA00022832"/>
    </source>
</evidence>
<dbReference type="SFLD" id="SFLDG01182">
    <property type="entry name" value="Prostaglandin_E_synthase_like"/>
    <property type="match status" value="1"/>
</dbReference>
<evidence type="ECO:0000256" key="1">
    <source>
        <dbReference type="ARBA" id="ARBA00004702"/>
    </source>
</evidence>
<comment type="catalytic activity">
    <reaction evidence="15">
        <text>prostaglandin H2 = (12S)-hydroxy-(5Z,8E,10E)-heptadecatrienoate + malonaldehyde</text>
        <dbReference type="Rhea" id="RHEA:48644"/>
        <dbReference type="ChEBI" id="CHEBI:57405"/>
        <dbReference type="ChEBI" id="CHEBI:90694"/>
        <dbReference type="ChEBI" id="CHEBI:566274"/>
    </reaction>
    <physiologicalReaction direction="left-to-right" evidence="15">
        <dbReference type="Rhea" id="RHEA:48645"/>
    </physiologicalReaction>
</comment>
<comment type="caution">
    <text evidence="20">The sequence shown here is derived from an EMBL/GenBank/DDBJ whole genome shotgun (WGS) entry which is preliminary data.</text>
</comment>
<evidence type="ECO:0000256" key="17">
    <source>
        <dbReference type="ARBA" id="ARBA00031041"/>
    </source>
</evidence>
<reference evidence="20 21" key="1">
    <citation type="journal article" date="2023" name="G3 (Bethesda)">
        <title>A chromosome-length genome assembly and annotation of blackberry (Rubus argutus, cv. 'Hillquist').</title>
        <authorList>
            <person name="Bruna T."/>
            <person name="Aryal R."/>
            <person name="Dudchenko O."/>
            <person name="Sargent D.J."/>
            <person name="Mead D."/>
            <person name="Buti M."/>
            <person name="Cavallini A."/>
            <person name="Hytonen T."/>
            <person name="Andres J."/>
            <person name="Pham M."/>
            <person name="Weisz D."/>
            <person name="Mascagni F."/>
            <person name="Usai G."/>
            <person name="Natali L."/>
            <person name="Bassil N."/>
            <person name="Fernandez G.E."/>
            <person name="Lomsadze A."/>
            <person name="Armour M."/>
            <person name="Olukolu B."/>
            <person name="Poorten T."/>
            <person name="Britton C."/>
            <person name="Davik J."/>
            <person name="Ashrafi H."/>
            <person name="Aiden E.L."/>
            <person name="Borodovsky M."/>
            <person name="Worthington M."/>
        </authorList>
    </citation>
    <scope>NUCLEOTIDE SEQUENCE [LARGE SCALE GENOMIC DNA]</scope>
    <source>
        <strain evidence="20">PI 553951</strain>
    </source>
</reference>
<dbReference type="CDD" id="cd03197">
    <property type="entry name" value="GST_C_mPGES2"/>
    <property type="match status" value="1"/>
</dbReference>
<dbReference type="Gene3D" id="3.40.30.10">
    <property type="entry name" value="Glutaredoxin"/>
    <property type="match status" value="1"/>
</dbReference>
<evidence type="ECO:0000256" key="10">
    <source>
        <dbReference type="ARBA" id="ARBA00022989"/>
    </source>
</evidence>
<keyword evidence="8" id="KW-0812">Transmembrane</keyword>
<dbReference type="InterPro" id="IPR036282">
    <property type="entry name" value="Glutathione-S-Trfase_C_sf"/>
</dbReference>
<evidence type="ECO:0000256" key="6">
    <source>
        <dbReference type="ARBA" id="ARBA00022516"/>
    </source>
</evidence>
<evidence type="ECO:0000256" key="2">
    <source>
        <dbReference type="ARBA" id="ARBA00007409"/>
    </source>
</evidence>
<dbReference type="EMBL" id="JBEDUW010000005">
    <property type="protein sequence ID" value="KAK9925746.1"/>
    <property type="molecule type" value="Genomic_DNA"/>
</dbReference>
<accession>A0AAW1WP27</accession>
<dbReference type="Pfam" id="PF00043">
    <property type="entry name" value="GST_C"/>
    <property type="match status" value="1"/>
</dbReference>
<evidence type="ECO:0000256" key="7">
    <source>
        <dbReference type="ARBA" id="ARBA00022585"/>
    </source>
</evidence>
<name>A0AAW1WP27_RUBAR</name>
<evidence type="ECO:0000259" key="19">
    <source>
        <dbReference type="PROSITE" id="PS50404"/>
    </source>
</evidence>
<dbReference type="InterPro" id="IPR040079">
    <property type="entry name" value="Glutathione_S-Trfase"/>
</dbReference>
<dbReference type="Pfam" id="PF13417">
    <property type="entry name" value="GST_N_3"/>
    <property type="match status" value="1"/>
</dbReference>
<dbReference type="InterPro" id="IPR004046">
    <property type="entry name" value="GST_C"/>
</dbReference>
<dbReference type="SFLD" id="SFLDS00019">
    <property type="entry name" value="Glutathione_Transferase_(cytos"/>
    <property type="match status" value="1"/>
</dbReference>
<keyword evidence="6" id="KW-0444">Lipid biosynthesis</keyword>
<comment type="subcellular location">
    <subcellularLocation>
        <location evidence="18">Endomembrane system</location>
        <topology evidence="18">Single-pass membrane protein</topology>
    </subcellularLocation>
</comment>
<keyword evidence="9" id="KW-0276">Fatty acid metabolism</keyword>
<evidence type="ECO:0000256" key="16">
    <source>
        <dbReference type="ARBA" id="ARBA00023931"/>
    </source>
</evidence>
<keyword evidence="11" id="KW-0443">Lipid metabolism</keyword>
<evidence type="ECO:0000256" key="3">
    <source>
        <dbReference type="ARBA" id="ARBA00012203"/>
    </source>
</evidence>